<dbReference type="GO" id="GO:0005576">
    <property type="term" value="C:extracellular region"/>
    <property type="evidence" value="ECO:0007669"/>
    <property type="project" value="UniProtKB-SubCell"/>
</dbReference>
<reference evidence="6" key="1">
    <citation type="submission" date="2021-02" db="EMBL/GenBank/DDBJ databases">
        <authorList>
            <person name="Palmer J.M."/>
        </authorList>
    </citation>
    <scope>NUCLEOTIDE SEQUENCE</scope>
    <source>
        <strain evidence="6">SCRP23</strain>
    </source>
</reference>
<dbReference type="InterPro" id="IPR031825">
    <property type="entry name" value="RXLR"/>
</dbReference>
<keyword evidence="3 5" id="KW-0964">Secreted</keyword>
<feature type="signal peptide" evidence="5">
    <location>
        <begin position="1"/>
        <end position="21"/>
    </location>
</feature>
<evidence type="ECO:0000256" key="4">
    <source>
        <dbReference type="ARBA" id="ARBA00022729"/>
    </source>
</evidence>
<evidence type="ECO:0000256" key="1">
    <source>
        <dbReference type="ARBA" id="ARBA00004613"/>
    </source>
</evidence>
<evidence type="ECO:0000256" key="3">
    <source>
        <dbReference type="ARBA" id="ARBA00022525"/>
    </source>
</evidence>
<dbReference type="Proteomes" id="UP000693981">
    <property type="component" value="Unassembled WGS sequence"/>
</dbReference>
<organism evidence="6 7">
    <name type="scientific">Phytophthora boehmeriae</name>
    <dbReference type="NCBI Taxonomy" id="109152"/>
    <lineage>
        <taxon>Eukaryota</taxon>
        <taxon>Sar</taxon>
        <taxon>Stramenopiles</taxon>
        <taxon>Oomycota</taxon>
        <taxon>Peronosporomycetes</taxon>
        <taxon>Peronosporales</taxon>
        <taxon>Peronosporaceae</taxon>
        <taxon>Phytophthora</taxon>
    </lineage>
</organism>
<comment type="similarity">
    <text evidence="2 5">Belongs to the RxLR effector family.</text>
</comment>
<feature type="chain" id="PRO_5035962234" description="RxLR effector protein" evidence="5">
    <location>
        <begin position="22"/>
        <end position="145"/>
    </location>
</feature>
<name>A0A8T1V736_9STRA</name>
<comment type="domain">
    <text evidence="5">The RxLR-dEER motif acts to carry the protein into the host cell cytoplasm through binding to cell surface phosphatidylinositol-3-phosphate.</text>
</comment>
<dbReference type="AlphaFoldDB" id="A0A8T1V736"/>
<accession>A0A8T1V736</accession>
<evidence type="ECO:0000256" key="5">
    <source>
        <dbReference type="RuleBase" id="RU367124"/>
    </source>
</evidence>
<comment type="subcellular location">
    <subcellularLocation>
        <location evidence="1 5">Secreted</location>
    </subcellularLocation>
</comment>
<comment type="function">
    <text evidence="5">Effector that suppresses plant defense responses during pathogen infection.</text>
</comment>
<protein>
    <recommendedName>
        <fullName evidence="5">RxLR effector protein</fullName>
    </recommendedName>
</protein>
<keyword evidence="4 5" id="KW-0732">Signal</keyword>
<dbReference type="Pfam" id="PF16810">
    <property type="entry name" value="RXLR"/>
    <property type="match status" value="1"/>
</dbReference>
<evidence type="ECO:0000313" key="6">
    <source>
        <dbReference type="EMBL" id="KAG7376090.1"/>
    </source>
</evidence>
<evidence type="ECO:0000256" key="2">
    <source>
        <dbReference type="ARBA" id="ARBA00010400"/>
    </source>
</evidence>
<evidence type="ECO:0000313" key="7">
    <source>
        <dbReference type="Proteomes" id="UP000693981"/>
    </source>
</evidence>
<dbReference type="EMBL" id="JAGDFL010001409">
    <property type="protein sequence ID" value="KAG7376090.1"/>
    <property type="molecule type" value="Genomic_DNA"/>
</dbReference>
<gene>
    <name evidence="6" type="ORF">PHYBOEH_001817</name>
</gene>
<comment type="caution">
    <text evidence="6">The sequence shown here is derived from an EMBL/GenBank/DDBJ whole genome shotgun (WGS) entry which is preliminary data.</text>
</comment>
<proteinExistence type="inferred from homology"/>
<sequence length="145" mass="16328">MRLCYSLLAIAVTLLVKSSAAATNAKVSQLVSADNSFLTQELTHAKTDNAKKRFLRSKVDDEDSMGLDRDGEERGLLAALQNAVKQRQQNKALKEIEKAALKALYESGENPTALYRSLSLARKSKDHLDYKTWKKFEKYYNKIEG</sequence>
<keyword evidence="7" id="KW-1185">Reference proteome</keyword>